<comment type="caution">
    <text evidence="1">The sequence shown here is derived from an EMBL/GenBank/DDBJ whole genome shotgun (WGS) entry which is preliminary data.</text>
</comment>
<dbReference type="EMBL" id="SBII01000017">
    <property type="protein sequence ID" value="RWW91782.1"/>
    <property type="molecule type" value="Genomic_DNA"/>
</dbReference>
<sequence length="413" mass="47523">MNTEQNELTLDQKILVWIGKIASRNDVSIRNIKVPLGEKLSKWSEILPSDMLPAYNTLNGISFHFDIGDNTFNGLDLVGLDADGKRTFKPSNMTYGLPYQKAKSFGEYFLDDESQASISPDDEVLFFFGDDSSWGILMIGRGGNPSFYKWGNDGDIEYINKSFTEIIEQGLERHFGTNWLADKIHPENQKLIDLLSHESPRKTFELTVNEMEELDANAYRHFLGKKVSTYTTHKFMQALGQSIPENWTPDQYGDWLAETFSDSSNFKVPLMKEIMKIMGGEKTKKAFEKYFMFGETEPVVRLKMTLKKEGGRFDSSGTSELLLRTLCSLPNSTFCHDYPNKELILYTMYRKFGFYRPYLFDSDNSLDKNRNPDEVEYEIVVLKSRVTGLKAGKQYDSFVLSEIYESDYLKINK</sequence>
<gene>
    <name evidence="1" type="ORF">EPI11_18030</name>
</gene>
<proteinExistence type="predicted"/>
<dbReference type="AlphaFoldDB" id="A0A444GLD2"/>
<accession>A0A444GLD2</accession>
<evidence type="ECO:0008006" key="3">
    <source>
        <dbReference type="Google" id="ProtNLM"/>
    </source>
</evidence>
<keyword evidence="2" id="KW-1185">Reference proteome</keyword>
<evidence type="ECO:0000313" key="1">
    <source>
        <dbReference type="EMBL" id="RWW91782.1"/>
    </source>
</evidence>
<dbReference type="Proteomes" id="UP000287527">
    <property type="component" value="Unassembled WGS sequence"/>
</dbReference>
<dbReference type="OrthoDB" id="9795199at2"/>
<protein>
    <recommendedName>
        <fullName evidence="3">SMI1/KNR4 family protein</fullName>
    </recommendedName>
</protein>
<evidence type="ECO:0000313" key="2">
    <source>
        <dbReference type="Proteomes" id="UP000287527"/>
    </source>
</evidence>
<name>A0A444GLD2_9FLAO</name>
<reference evidence="1 2" key="1">
    <citation type="submission" date="2019-01" db="EMBL/GenBank/DDBJ databases">
        <title>Flavobacterium sp. nov.,isolated from freshwater.</title>
        <authorList>
            <person name="Zhang R."/>
            <person name="Du Z.-J."/>
        </authorList>
    </citation>
    <scope>NUCLEOTIDE SEQUENCE [LARGE SCALE GENOMIC DNA]</scope>
    <source>
        <strain evidence="1 2">1E403</strain>
    </source>
</reference>
<dbReference type="RefSeq" id="WP_128391390.1">
    <property type="nucleotide sequence ID" value="NZ_SBII01000017.1"/>
</dbReference>
<organism evidence="1 2">
    <name type="scientific">Flavobacterium cerinum</name>
    <dbReference type="NCBI Taxonomy" id="2502784"/>
    <lineage>
        <taxon>Bacteria</taxon>
        <taxon>Pseudomonadati</taxon>
        <taxon>Bacteroidota</taxon>
        <taxon>Flavobacteriia</taxon>
        <taxon>Flavobacteriales</taxon>
        <taxon>Flavobacteriaceae</taxon>
        <taxon>Flavobacterium</taxon>
    </lineage>
</organism>